<protein>
    <submittedName>
        <fullName evidence="1">Uncharacterized protein</fullName>
    </submittedName>
</protein>
<gene>
    <name evidence="1" type="ORF">MUN46_000470</name>
</gene>
<evidence type="ECO:0000313" key="1">
    <source>
        <dbReference type="EMBL" id="MDL2058438.1"/>
    </source>
</evidence>
<dbReference type="Proteomes" id="UP001165481">
    <property type="component" value="Unassembled WGS sequence"/>
</dbReference>
<keyword evidence="2" id="KW-1185">Reference proteome</keyword>
<dbReference type="RefSeq" id="WP_243377692.1">
    <property type="nucleotide sequence ID" value="NZ_JAKZJU020000001.1"/>
</dbReference>
<comment type="caution">
    <text evidence="1">The sequence shown here is derived from an EMBL/GenBank/DDBJ whole genome shotgun (WGS) entry which is preliminary data.</text>
</comment>
<name>A0ABT7IJ82_9BURK</name>
<organism evidence="1 2">
    <name type="scientific">Mesosutterella faecium</name>
    <dbReference type="NCBI Taxonomy" id="2925194"/>
    <lineage>
        <taxon>Bacteria</taxon>
        <taxon>Pseudomonadati</taxon>
        <taxon>Pseudomonadota</taxon>
        <taxon>Betaproteobacteria</taxon>
        <taxon>Burkholderiales</taxon>
        <taxon>Sutterellaceae</taxon>
        <taxon>Mesosutterella</taxon>
    </lineage>
</organism>
<proteinExistence type="predicted"/>
<sequence>MIPVGLAFELAEKTGRAKLRMPDGRHPSAAGTYLYGAVLYSSLFGRSPEGLAYRGGCEKPLEPALARFLQGCAWKAVTDFSAGQDGQKER</sequence>
<accession>A0ABT7IJ82</accession>
<evidence type="ECO:0000313" key="2">
    <source>
        <dbReference type="Proteomes" id="UP001165481"/>
    </source>
</evidence>
<reference evidence="1" key="1">
    <citation type="submission" date="2023-03" db="EMBL/GenBank/DDBJ databases">
        <title>Mesosutterella sp. nov. isolated from porcine feces.</title>
        <authorList>
            <person name="Yu S."/>
        </authorList>
    </citation>
    <scope>NUCLEOTIDE SEQUENCE</scope>
    <source>
        <strain evidence="1">AGMB02718</strain>
    </source>
</reference>
<dbReference type="Gene3D" id="3.40.50.1110">
    <property type="entry name" value="SGNH hydrolase"/>
    <property type="match status" value="1"/>
</dbReference>
<dbReference type="InterPro" id="IPR036514">
    <property type="entry name" value="SGNH_hydro_sf"/>
</dbReference>
<dbReference type="EMBL" id="JAKZJU020000001">
    <property type="protein sequence ID" value="MDL2058438.1"/>
    <property type="molecule type" value="Genomic_DNA"/>
</dbReference>